<dbReference type="GO" id="GO:0003677">
    <property type="term" value="F:DNA binding"/>
    <property type="evidence" value="ECO:0007669"/>
    <property type="project" value="InterPro"/>
</dbReference>
<dbReference type="InterPro" id="IPR015840">
    <property type="entry name" value="DNA_MeTrfase_ParB"/>
</dbReference>
<comment type="catalytic activity">
    <reaction evidence="3">
        <text>a 2'-deoxyadenosine in DNA + S-adenosyl-L-methionine = an N(6)-methyl-2'-deoxyadenosine in DNA + S-adenosyl-L-homocysteine + H(+)</text>
        <dbReference type="Rhea" id="RHEA:15197"/>
        <dbReference type="Rhea" id="RHEA-COMP:12418"/>
        <dbReference type="Rhea" id="RHEA-COMP:12419"/>
        <dbReference type="ChEBI" id="CHEBI:15378"/>
        <dbReference type="ChEBI" id="CHEBI:57856"/>
        <dbReference type="ChEBI" id="CHEBI:59789"/>
        <dbReference type="ChEBI" id="CHEBI:90615"/>
        <dbReference type="ChEBI" id="CHEBI:90616"/>
        <dbReference type="EC" id="2.1.1.72"/>
    </reaction>
</comment>
<dbReference type="GO" id="GO:0009007">
    <property type="term" value="F:site-specific DNA-methyltransferase (adenine-specific) activity"/>
    <property type="evidence" value="ECO:0007669"/>
    <property type="project" value="UniProtKB-EC"/>
</dbReference>
<dbReference type="InterPro" id="IPR002941">
    <property type="entry name" value="DNA_methylase_N4/N6"/>
</dbReference>
<evidence type="ECO:0000256" key="2">
    <source>
        <dbReference type="ARBA" id="ARBA00022679"/>
    </source>
</evidence>
<accession>A0A6B2NKW5</accession>
<evidence type="ECO:0000313" key="6">
    <source>
        <dbReference type="EMBL" id="NDW44676.1"/>
    </source>
</evidence>
<protein>
    <recommendedName>
        <fullName evidence="4">Methyltransferase</fullName>
        <ecNumber evidence="4">2.1.1.-</ecNumber>
    </recommendedName>
</protein>
<dbReference type="GO" id="GO:0005694">
    <property type="term" value="C:chromosome"/>
    <property type="evidence" value="ECO:0007669"/>
    <property type="project" value="TreeGrafter"/>
</dbReference>
<evidence type="ECO:0000256" key="3">
    <source>
        <dbReference type="ARBA" id="ARBA00047942"/>
    </source>
</evidence>
<dbReference type="PIRSF" id="PIRSF036758">
    <property type="entry name" value="Aden_M_ParB"/>
    <property type="match status" value="1"/>
</dbReference>
<evidence type="ECO:0000256" key="1">
    <source>
        <dbReference type="ARBA" id="ARBA00022603"/>
    </source>
</evidence>
<dbReference type="Pfam" id="PF02195">
    <property type="entry name" value="ParB_N"/>
    <property type="match status" value="1"/>
</dbReference>
<dbReference type="GO" id="GO:0045881">
    <property type="term" value="P:positive regulation of sporulation resulting in formation of a cellular spore"/>
    <property type="evidence" value="ECO:0007669"/>
    <property type="project" value="TreeGrafter"/>
</dbReference>
<dbReference type="EMBL" id="JAAGOX010000011">
    <property type="protein sequence ID" value="NDW44676.1"/>
    <property type="molecule type" value="Genomic_DNA"/>
</dbReference>
<dbReference type="Pfam" id="PF01555">
    <property type="entry name" value="N6_N4_Mtase"/>
    <property type="match status" value="1"/>
</dbReference>
<dbReference type="CDD" id="cd16403">
    <property type="entry name" value="ParB_N_like_MT"/>
    <property type="match status" value="1"/>
</dbReference>
<dbReference type="GO" id="GO:0008170">
    <property type="term" value="F:N-methyltransferase activity"/>
    <property type="evidence" value="ECO:0007669"/>
    <property type="project" value="InterPro"/>
</dbReference>
<dbReference type="PANTHER" id="PTHR33375">
    <property type="entry name" value="CHROMOSOME-PARTITIONING PROTEIN PARB-RELATED"/>
    <property type="match status" value="1"/>
</dbReference>
<dbReference type="PRINTS" id="PR00508">
    <property type="entry name" value="S21N4MTFRASE"/>
</dbReference>
<name>A0A6B2NKW5_9RHOB</name>
<dbReference type="InterPro" id="IPR029063">
    <property type="entry name" value="SAM-dependent_MTases_sf"/>
</dbReference>
<dbReference type="GO" id="GO:0007059">
    <property type="term" value="P:chromosome segregation"/>
    <property type="evidence" value="ECO:0007669"/>
    <property type="project" value="TreeGrafter"/>
</dbReference>
<dbReference type="Gene3D" id="3.90.1530.10">
    <property type="entry name" value="Conserved hypothetical protein from pyrococcus furiosus pfu- 392566-001, ParB domain"/>
    <property type="match status" value="1"/>
</dbReference>
<comment type="caution">
    <text evidence="6">The sequence shown here is derived from an EMBL/GenBank/DDBJ whole genome shotgun (WGS) entry which is preliminary data.</text>
</comment>
<dbReference type="SUPFAM" id="SSF110849">
    <property type="entry name" value="ParB/Sulfiredoxin"/>
    <property type="match status" value="1"/>
</dbReference>
<sequence>MEWAMTATYEVIATGDLVPSPRNARTHDRKQIRQIAASIEQFGFSNPVLIDEANVLIAGHGRLAAAQVLGLKEVPAIRITHLSDAQKRALRIADNRIAEKAGWNMEILASELADLSSMELDFDLEVTGFEVGEIDIMIGSAGGQEGLEPETAPLPDPDLPQVARAGDLWLLGKHRVLCGNARNADDYATLMGDDLAHMVFADPPYNVPINGHVCGNGQVQHREFVEASGEMTSVEFVSFLRQAATLSARYSQDNATSYWCIDWRHLPELHAACTGVFAKWINLCVWCKTNAGMGGLYRSQHELICVFGKSERGHRNNIQLGKCGRNRSNVWTYAGVNTFRPGRMEELRAHPTAKPVAMIQDAILDVTKPGETVLDPFLGAGATLIAAEIARRVAYGMEIDPLYVDVVLRRWREATGQEPVRALDGQTLASLETAVSKETGQ</sequence>
<evidence type="ECO:0000256" key="4">
    <source>
        <dbReference type="RuleBase" id="RU362026"/>
    </source>
</evidence>
<dbReference type="Gene3D" id="3.40.50.150">
    <property type="entry name" value="Vaccinia Virus protein VP39"/>
    <property type="match status" value="1"/>
</dbReference>
<gene>
    <name evidence="6" type="ORF">G0P99_06880</name>
</gene>
<keyword evidence="2" id="KW-0808">Transferase</keyword>
<proteinExistence type="inferred from homology"/>
<dbReference type="InterPro" id="IPR036086">
    <property type="entry name" value="ParB/Sulfiredoxin_sf"/>
</dbReference>
<comment type="similarity">
    <text evidence="4">Belongs to the N(4)/N(6)-methyltransferase family.</text>
</comment>
<dbReference type="GO" id="GO:0032259">
    <property type="term" value="P:methylation"/>
    <property type="evidence" value="ECO:0007669"/>
    <property type="project" value="UniProtKB-KW"/>
</dbReference>
<dbReference type="AlphaFoldDB" id="A0A6B2NKW5"/>
<feature type="domain" description="ParB-like N-terminal" evidence="5">
    <location>
        <begin position="10"/>
        <end position="96"/>
    </location>
</feature>
<dbReference type="EC" id="2.1.1.-" evidence="4"/>
<dbReference type="SUPFAM" id="SSF53335">
    <property type="entry name" value="S-adenosyl-L-methionine-dependent methyltransferases"/>
    <property type="match status" value="1"/>
</dbReference>
<evidence type="ECO:0000259" key="5">
    <source>
        <dbReference type="SMART" id="SM00470"/>
    </source>
</evidence>
<keyword evidence="1" id="KW-0489">Methyltransferase</keyword>
<organism evidence="6">
    <name type="scientific">Ruegeria sp. PrR005</name>
    <dbReference type="NCBI Taxonomy" id="2706882"/>
    <lineage>
        <taxon>Bacteria</taxon>
        <taxon>Pseudomonadati</taxon>
        <taxon>Pseudomonadota</taxon>
        <taxon>Alphaproteobacteria</taxon>
        <taxon>Rhodobacterales</taxon>
        <taxon>Roseobacteraceae</taxon>
        <taxon>Ruegeria</taxon>
    </lineage>
</organism>
<dbReference type="SMART" id="SM00470">
    <property type="entry name" value="ParB"/>
    <property type="match status" value="1"/>
</dbReference>
<dbReference type="PANTHER" id="PTHR33375:SF1">
    <property type="entry name" value="CHROMOSOME-PARTITIONING PROTEIN PARB-RELATED"/>
    <property type="match status" value="1"/>
</dbReference>
<dbReference type="InterPro" id="IPR001091">
    <property type="entry name" value="RM_Methyltransferase"/>
</dbReference>
<reference evidence="6" key="1">
    <citation type="submission" date="2020-02" db="EMBL/GenBank/DDBJ databases">
        <title>Delineation of the pyrene-degrading pathway in Roseobacter clade bacteria by genomic analysis.</title>
        <authorList>
            <person name="Zhou H."/>
            <person name="Wang H."/>
        </authorList>
    </citation>
    <scope>NUCLEOTIDE SEQUENCE</scope>
    <source>
        <strain evidence="6">PrR005</strain>
    </source>
</reference>
<dbReference type="InterPro" id="IPR050336">
    <property type="entry name" value="Chromosome_partition/occlusion"/>
</dbReference>
<dbReference type="InterPro" id="IPR003115">
    <property type="entry name" value="ParB_N"/>
</dbReference>